<proteinExistence type="predicted"/>
<gene>
    <name evidence="1" type="ORF">SDC9_135577</name>
</gene>
<evidence type="ECO:0000313" key="1">
    <source>
        <dbReference type="EMBL" id="MPM88473.1"/>
    </source>
</evidence>
<name>A0A645DI28_9ZZZZ</name>
<comment type="caution">
    <text evidence="1">The sequence shown here is derived from an EMBL/GenBank/DDBJ whole genome shotgun (WGS) entry which is preliminary data.</text>
</comment>
<dbReference type="EMBL" id="VSSQ01036087">
    <property type="protein sequence ID" value="MPM88473.1"/>
    <property type="molecule type" value="Genomic_DNA"/>
</dbReference>
<reference evidence="1" key="1">
    <citation type="submission" date="2019-08" db="EMBL/GenBank/DDBJ databases">
        <authorList>
            <person name="Kucharzyk K."/>
            <person name="Murdoch R.W."/>
            <person name="Higgins S."/>
            <person name="Loffler F."/>
        </authorList>
    </citation>
    <scope>NUCLEOTIDE SEQUENCE</scope>
</reference>
<dbReference type="Gene3D" id="3.80.30.10">
    <property type="entry name" value="pyruvate-formate lyase- activating enzyme"/>
    <property type="match status" value="1"/>
</dbReference>
<sequence>MNDADHQRWTGRGNAMILRNLGVAALWAKGNGRLWIRTPIIPGATDSDENIHAIGDRINAIGGAERWELCAFNNLCADKYKRLDIDWAFQHTPLIKRRHMEHLLEVARSTRACEDIRATGALDEEE</sequence>
<accession>A0A645DI28</accession>
<organism evidence="1">
    <name type="scientific">bioreactor metagenome</name>
    <dbReference type="NCBI Taxonomy" id="1076179"/>
    <lineage>
        <taxon>unclassified sequences</taxon>
        <taxon>metagenomes</taxon>
        <taxon>ecological metagenomes</taxon>
    </lineage>
</organism>
<dbReference type="AlphaFoldDB" id="A0A645DI28"/>
<protein>
    <submittedName>
        <fullName evidence="1">Uncharacterized protein</fullName>
    </submittedName>
</protein>